<keyword evidence="1" id="KW-0472">Membrane</keyword>
<gene>
    <name evidence="2" type="ORF">MRATA1EN1_LOCUS2341</name>
</gene>
<name>A0ABN8XVJ2_RANTA</name>
<dbReference type="EMBL" id="OX459946">
    <property type="protein sequence ID" value="CAI9153379.1"/>
    <property type="molecule type" value="Genomic_DNA"/>
</dbReference>
<organism evidence="2 3">
    <name type="scientific">Rangifer tarandus platyrhynchus</name>
    <name type="common">Svalbard reindeer</name>
    <dbReference type="NCBI Taxonomy" id="3082113"/>
    <lineage>
        <taxon>Eukaryota</taxon>
        <taxon>Metazoa</taxon>
        <taxon>Chordata</taxon>
        <taxon>Craniata</taxon>
        <taxon>Vertebrata</taxon>
        <taxon>Euteleostomi</taxon>
        <taxon>Mammalia</taxon>
        <taxon>Eutheria</taxon>
        <taxon>Laurasiatheria</taxon>
        <taxon>Artiodactyla</taxon>
        <taxon>Ruminantia</taxon>
        <taxon>Pecora</taxon>
        <taxon>Cervidae</taxon>
        <taxon>Odocoileinae</taxon>
        <taxon>Rangifer</taxon>
    </lineage>
</organism>
<feature type="transmembrane region" description="Helical" evidence="1">
    <location>
        <begin position="134"/>
        <end position="154"/>
    </location>
</feature>
<proteinExistence type="predicted"/>
<sequence>MPSARGRGGACWEHLLEPKRLRDPLAAGDWKQRNQMQTVLGCWGGRGPNLSVLASFPQGWDLGEEKVVESRELLWNPLHACGGTSRGRRIRPAQRKLAPLLSRLLSSALFSYRVQKFLNSFPRPSVILTQKNGFFFPFFFFFFRTLFTFSAFGCQPPGRLFGFRN</sequence>
<protein>
    <submittedName>
        <fullName evidence="2">Uncharacterized protein</fullName>
    </submittedName>
</protein>
<reference evidence="2" key="1">
    <citation type="submission" date="2023-04" db="EMBL/GenBank/DDBJ databases">
        <authorList>
            <consortium name="ELIXIR-Norway"/>
        </authorList>
    </citation>
    <scope>NUCLEOTIDE SEQUENCE [LARGE SCALE GENOMIC DNA]</scope>
</reference>
<evidence type="ECO:0000256" key="1">
    <source>
        <dbReference type="SAM" id="Phobius"/>
    </source>
</evidence>
<keyword evidence="1" id="KW-0812">Transmembrane</keyword>
<evidence type="ECO:0000313" key="2">
    <source>
        <dbReference type="EMBL" id="CAI9153379.1"/>
    </source>
</evidence>
<keyword evidence="1" id="KW-1133">Transmembrane helix</keyword>
<dbReference type="Proteomes" id="UP001176941">
    <property type="component" value="Chromosome 10"/>
</dbReference>
<evidence type="ECO:0000313" key="3">
    <source>
        <dbReference type="Proteomes" id="UP001176941"/>
    </source>
</evidence>
<keyword evidence="3" id="KW-1185">Reference proteome</keyword>
<accession>A0ABN8XVJ2</accession>